<protein>
    <submittedName>
        <fullName evidence="1">Uncharacterized protein</fullName>
    </submittedName>
</protein>
<evidence type="ECO:0000313" key="1">
    <source>
        <dbReference type="EMBL" id="KAH9424739.1"/>
    </source>
</evidence>
<reference evidence="1 2" key="2">
    <citation type="journal article" date="2022" name="Mol. Biol. Evol.">
        <title>Comparative Genomics Reveals Insights into the Divergent Evolution of Astigmatic Mites and Household Pest Adaptations.</title>
        <authorList>
            <person name="Xiong Q."/>
            <person name="Wan A.T."/>
            <person name="Liu X."/>
            <person name="Fung C.S."/>
            <person name="Xiao X."/>
            <person name="Malainual N."/>
            <person name="Hou J."/>
            <person name="Wang L."/>
            <person name="Wang M."/>
            <person name="Yang K.Y."/>
            <person name="Cui Y."/>
            <person name="Leung E.L."/>
            <person name="Nong W."/>
            <person name="Shin S.K."/>
            <person name="Au S.W."/>
            <person name="Jeong K.Y."/>
            <person name="Chew F.T."/>
            <person name="Hui J.H."/>
            <person name="Leung T.F."/>
            <person name="Tungtrongchitr A."/>
            <person name="Zhong N."/>
            <person name="Liu Z."/>
            <person name="Tsui S.K."/>
        </authorList>
    </citation>
    <scope>NUCLEOTIDE SEQUENCE [LARGE SCALE GENOMIC DNA]</scope>
    <source>
        <strain evidence="1">Derp</strain>
    </source>
</reference>
<evidence type="ECO:0000313" key="2">
    <source>
        <dbReference type="Proteomes" id="UP000887458"/>
    </source>
</evidence>
<comment type="caution">
    <text evidence="1">The sequence shown here is derived from an EMBL/GenBank/DDBJ whole genome shotgun (WGS) entry which is preliminary data.</text>
</comment>
<dbReference type="EMBL" id="NJHN03000026">
    <property type="protein sequence ID" value="KAH9424739.1"/>
    <property type="molecule type" value="Genomic_DNA"/>
</dbReference>
<name>A0ABQ8JQ87_DERPT</name>
<keyword evidence="2" id="KW-1185">Reference proteome</keyword>
<accession>A0ABQ8JQ87</accession>
<proteinExistence type="predicted"/>
<sequence>MEQCKWDNQWTTMIIIGMTCDSILSQNSHYQYAKQQQQLKTNRFYSNSNNNIVQAAIVRKHRIIYVNSPSMDTSRPVTIQVPAQSIPLTLILRSSSTDLNVIPQHLGSHGGSHSETESIDEPHRLIHVVRKPIIQEIYEVIEPYRYVKQEIQPVQETIRTVIARQVNNNDPQISNNQMQSYANHNQHYGQQQAAITMIPYQQQESQQQQQQLLWQIQMRNQLIQQYRRAIYNGLLTNLYGIPVL</sequence>
<gene>
    <name evidence="1" type="ORF">DERP_012723</name>
</gene>
<dbReference type="Proteomes" id="UP000887458">
    <property type="component" value="Unassembled WGS sequence"/>
</dbReference>
<reference evidence="1 2" key="1">
    <citation type="journal article" date="2018" name="J. Allergy Clin. Immunol.">
        <title>High-quality assembly of Dermatophagoides pteronyssinus genome and transcriptome reveals a wide range of novel allergens.</title>
        <authorList>
            <person name="Liu X.Y."/>
            <person name="Yang K.Y."/>
            <person name="Wang M.Q."/>
            <person name="Kwok J.S."/>
            <person name="Zeng X."/>
            <person name="Yang Z."/>
            <person name="Xiao X.J."/>
            <person name="Lau C.P."/>
            <person name="Li Y."/>
            <person name="Huang Z.M."/>
            <person name="Ba J.G."/>
            <person name="Yim A.K."/>
            <person name="Ouyang C.Y."/>
            <person name="Ngai S.M."/>
            <person name="Chan T.F."/>
            <person name="Leung E.L."/>
            <person name="Liu L."/>
            <person name="Liu Z.G."/>
            <person name="Tsui S.K."/>
        </authorList>
    </citation>
    <scope>NUCLEOTIDE SEQUENCE [LARGE SCALE GENOMIC DNA]</scope>
    <source>
        <strain evidence="1">Derp</strain>
    </source>
</reference>
<organism evidence="1 2">
    <name type="scientific">Dermatophagoides pteronyssinus</name>
    <name type="common">European house dust mite</name>
    <dbReference type="NCBI Taxonomy" id="6956"/>
    <lineage>
        <taxon>Eukaryota</taxon>
        <taxon>Metazoa</taxon>
        <taxon>Ecdysozoa</taxon>
        <taxon>Arthropoda</taxon>
        <taxon>Chelicerata</taxon>
        <taxon>Arachnida</taxon>
        <taxon>Acari</taxon>
        <taxon>Acariformes</taxon>
        <taxon>Sarcoptiformes</taxon>
        <taxon>Astigmata</taxon>
        <taxon>Psoroptidia</taxon>
        <taxon>Analgoidea</taxon>
        <taxon>Pyroglyphidae</taxon>
        <taxon>Dermatophagoidinae</taxon>
        <taxon>Dermatophagoides</taxon>
    </lineage>
</organism>